<dbReference type="Gene3D" id="3.30.530.20">
    <property type="match status" value="1"/>
</dbReference>
<reference evidence="1 2" key="1">
    <citation type="submission" date="2020-07" db="EMBL/GenBank/DDBJ databases">
        <title>Sequencing the genomes of 1000 actinobacteria strains.</title>
        <authorList>
            <person name="Klenk H.-P."/>
        </authorList>
    </citation>
    <scope>NUCLEOTIDE SEQUENCE [LARGE SCALE GENOMIC DNA]</scope>
    <source>
        <strain evidence="1 2">DSM 45772</strain>
    </source>
</reference>
<keyword evidence="2" id="KW-1185">Reference proteome</keyword>
<dbReference type="RefSeq" id="WP_179794146.1">
    <property type="nucleotide sequence ID" value="NZ_BAABHP010000021.1"/>
</dbReference>
<dbReference type="EMBL" id="JACCBN010000001">
    <property type="protein sequence ID" value="NYD36473.1"/>
    <property type="molecule type" value="Genomic_DNA"/>
</dbReference>
<comment type="caution">
    <text evidence="1">The sequence shown here is derived from an EMBL/GenBank/DDBJ whole genome shotgun (WGS) entry which is preliminary data.</text>
</comment>
<dbReference type="Proteomes" id="UP000535890">
    <property type="component" value="Unassembled WGS sequence"/>
</dbReference>
<gene>
    <name evidence="1" type="ORF">BJ983_002575</name>
</gene>
<protein>
    <submittedName>
        <fullName evidence="1">Uncharacterized protein YndB with AHSA1/START domain</fullName>
    </submittedName>
</protein>
<dbReference type="SUPFAM" id="SSF55961">
    <property type="entry name" value="Bet v1-like"/>
    <property type="match status" value="1"/>
</dbReference>
<dbReference type="InterPro" id="IPR019587">
    <property type="entry name" value="Polyketide_cyclase/dehydratase"/>
</dbReference>
<evidence type="ECO:0000313" key="2">
    <source>
        <dbReference type="Proteomes" id="UP000535890"/>
    </source>
</evidence>
<sequence length="158" mass="17317">MSDQIQVSKTVDASPEQMFALLSQPSRHTEFDGAGMLRGVEPGGENVSGTGDEFIMNMNQDALGDYQMKNVVTAYEENRKIGWAPSLHPLDGYKDKVGDAQATGHTYTWELEPAGSGTKVTQTYDWSGVEDEAFRGFFPMLTEDQLSESIDKVANAAK</sequence>
<dbReference type="InterPro" id="IPR023393">
    <property type="entry name" value="START-like_dom_sf"/>
</dbReference>
<dbReference type="AlphaFoldDB" id="A0A7Y9J5S4"/>
<accession>A0A7Y9J5S4</accession>
<dbReference type="Pfam" id="PF10604">
    <property type="entry name" value="Polyketide_cyc2"/>
    <property type="match status" value="1"/>
</dbReference>
<name>A0A7Y9J5S4_9PSEU</name>
<organism evidence="1 2">
    <name type="scientific">Actinomycetospora corticicola</name>
    <dbReference type="NCBI Taxonomy" id="663602"/>
    <lineage>
        <taxon>Bacteria</taxon>
        <taxon>Bacillati</taxon>
        <taxon>Actinomycetota</taxon>
        <taxon>Actinomycetes</taxon>
        <taxon>Pseudonocardiales</taxon>
        <taxon>Pseudonocardiaceae</taxon>
        <taxon>Actinomycetospora</taxon>
    </lineage>
</organism>
<evidence type="ECO:0000313" key="1">
    <source>
        <dbReference type="EMBL" id="NYD36473.1"/>
    </source>
</evidence>
<proteinExistence type="predicted"/>